<keyword evidence="2 3" id="KW-0119">Carbohydrate metabolism</keyword>
<dbReference type="GO" id="GO:0009254">
    <property type="term" value="P:peptidoglycan turnover"/>
    <property type="evidence" value="ECO:0007669"/>
    <property type="project" value="TreeGrafter"/>
</dbReference>
<organism evidence="5 6">
    <name type="scientific">Dyadobacter helix</name>
    <dbReference type="NCBI Taxonomy" id="2822344"/>
    <lineage>
        <taxon>Bacteria</taxon>
        <taxon>Pseudomonadati</taxon>
        <taxon>Bacteroidota</taxon>
        <taxon>Cytophagia</taxon>
        <taxon>Cytophagales</taxon>
        <taxon>Spirosomataceae</taxon>
        <taxon>Dyadobacter</taxon>
    </lineage>
</organism>
<evidence type="ECO:0000256" key="2">
    <source>
        <dbReference type="ARBA" id="ARBA00023277"/>
    </source>
</evidence>
<evidence type="ECO:0000256" key="3">
    <source>
        <dbReference type="HAMAP-Rule" id="MF_00068"/>
    </source>
</evidence>
<proteinExistence type="inferred from homology"/>
<dbReference type="InterPro" id="IPR005486">
    <property type="entry name" value="Glucokinase_regulatory_CS"/>
</dbReference>
<dbReference type="GO" id="GO:0097367">
    <property type="term" value="F:carbohydrate derivative binding"/>
    <property type="evidence" value="ECO:0007669"/>
    <property type="project" value="InterPro"/>
</dbReference>
<evidence type="ECO:0000313" key="6">
    <source>
        <dbReference type="Proteomes" id="UP000680038"/>
    </source>
</evidence>
<dbReference type="NCBIfam" id="NF009222">
    <property type="entry name" value="PRK12570.1"/>
    <property type="match status" value="1"/>
</dbReference>
<dbReference type="Proteomes" id="UP000680038">
    <property type="component" value="Unassembled WGS sequence"/>
</dbReference>
<comment type="miscellaneous">
    <text evidence="3">A lyase-type mechanism (elimination/hydration) is suggested for the cleavage of the lactyl ether bond of MurNAc 6-phosphate, with the formation of an alpha,beta-unsaturated aldehyde intermediate with (E)-stereochemistry, followed by the syn addition of water to give product.</text>
</comment>
<dbReference type="PROSITE" id="PS01272">
    <property type="entry name" value="GCKR"/>
    <property type="match status" value="1"/>
</dbReference>
<evidence type="ECO:0000259" key="4">
    <source>
        <dbReference type="PROSITE" id="PS51464"/>
    </source>
</evidence>
<dbReference type="SUPFAM" id="SSF53697">
    <property type="entry name" value="SIS domain"/>
    <property type="match status" value="1"/>
</dbReference>
<comment type="function">
    <text evidence="3">Specifically catalyzes the cleavage of the D-lactyl ether substituent of MurNAc 6-phosphate, producing GlcNAc 6-phosphate and D-lactate.</text>
</comment>
<dbReference type="HAMAP" id="MF_00068">
    <property type="entry name" value="MurQ"/>
    <property type="match status" value="1"/>
</dbReference>
<dbReference type="Gene3D" id="3.40.50.10490">
    <property type="entry name" value="Glucose-6-phosphate isomerase like protein, domain 1"/>
    <property type="match status" value="1"/>
</dbReference>
<protein>
    <recommendedName>
        <fullName evidence="3">N-acetylmuramic acid 6-phosphate etherase</fullName>
        <shortName evidence="3">MurNAc-6-P etherase</shortName>
        <ecNumber evidence="3">4.2.1.126</ecNumber>
    </recommendedName>
    <alternativeName>
        <fullName evidence="3">N-acetylmuramic acid 6-phosphate hydrolase</fullName>
    </alternativeName>
    <alternativeName>
        <fullName evidence="3">N-acetylmuramic acid 6-phosphate lyase</fullName>
    </alternativeName>
</protein>
<dbReference type="PROSITE" id="PS51464">
    <property type="entry name" value="SIS"/>
    <property type="match status" value="1"/>
</dbReference>
<comment type="catalytic activity">
    <reaction evidence="3">
        <text>N-acetyl-D-muramate 6-phosphate + H2O = N-acetyl-D-glucosamine 6-phosphate + (R)-lactate</text>
        <dbReference type="Rhea" id="RHEA:26410"/>
        <dbReference type="ChEBI" id="CHEBI:15377"/>
        <dbReference type="ChEBI" id="CHEBI:16004"/>
        <dbReference type="ChEBI" id="CHEBI:57513"/>
        <dbReference type="ChEBI" id="CHEBI:58722"/>
        <dbReference type="EC" id="4.2.1.126"/>
    </reaction>
</comment>
<dbReference type="InterPro" id="IPR040190">
    <property type="entry name" value="MURQ/GCKR"/>
</dbReference>
<feature type="domain" description="SIS" evidence="4">
    <location>
        <begin position="50"/>
        <end position="213"/>
    </location>
</feature>
<dbReference type="InterPro" id="IPR005488">
    <property type="entry name" value="Etherase_MurQ"/>
</dbReference>
<evidence type="ECO:0000313" key="5">
    <source>
        <dbReference type="EMBL" id="CAG5011744.1"/>
    </source>
</evidence>
<dbReference type="PANTHER" id="PTHR10088">
    <property type="entry name" value="GLUCOKINASE REGULATORY PROTEIN"/>
    <property type="match status" value="1"/>
</dbReference>
<comment type="similarity">
    <text evidence="3">Belongs to the GCKR-like family. MurNAc-6-P etherase subfamily.</text>
</comment>
<comment type="subunit">
    <text evidence="3">Homodimer.</text>
</comment>
<dbReference type="PANTHER" id="PTHR10088:SF4">
    <property type="entry name" value="GLUCOKINASE REGULATORY PROTEIN"/>
    <property type="match status" value="1"/>
</dbReference>
<sequence>MLTTESASNYNDLEKMSVADILFSINQEDQTVPLAVRKSLPQVEALVEQIVPRMQKGGRLFYIGAGTSGRLGVVDASECPPTFGVPFDLVVGIIAGGDTAIRKAVENAEDDWNQAWIDLMPFEPNANDILVGIAASGRTPYVIGGLNEAKKAGLLTGCVVCNDGSAVAAAAEFPVEVVVGPEFLTGSTRMKSGTAQKLVLNMISTAVMIRLGKVKGNKMVDMQMTNEKLVGRAIRMIIEELGVSPDEAESLLEEHGSVRGAIEAIKKS</sequence>
<dbReference type="AlphaFoldDB" id="A0A916JIX8"/>
<accession>A0A916JIX8</accession>
<dbReference type="NCBIfam" id="NF003915">
    <property type="entry name" value="PRK05441.1"/>
    <property type="match status" value="1"/>
</dbReference>
<keyword evidence="6" id="KW-1185">Reference proteome</keyword>
<dbReference type="GO" id="GO:0016835">
    <property type="term" value="F:carbon-oxygen lyase activity"/>
    <property type="evidence" value="ECO:0007669"/>
    <property type="project" value="UniProtKB-UniRule"/>
</dbReference>
<dbReference type="Pfam" id="PF22645">
    <property type="entry name" value="GKRP_SIS_N"/>
    <property type="match status" value="1"/>
</dbReference>
<dbReference type="InterPro" id="IPR046348">
    <property type="entry name" value="SIS_dom_sf"/>
</dbReference>
<feature type="active site" description="Proton donor" evidence="3">
    <location>
        <position position="78"/>
    </location>
</feature>
<keyword evidence="1 3" id="KW-0456">Lyase</keyword>
<gene>
    <name evidence="3 5" type="primary">murQ</name>
    <name evidence="5" type="ORF">DYBT9275_05015</name>
</gene>
<dbReference type="CDD" id="cd05007">
    <property type="entry name" value="SIS_Etherase"/>
    <property type="match status" value="1"/>
</dbReference>
<comment type="caution">
    <text evidence="5">The sequence shown here is derived from an EMBL/GenBank/DDBJ whole genome shotgun (WGS) entry which is preliminary data.</text>
</comment>
<dbReference type="NCBIfam" id="TIGR00274">
    <property type="entry name" value="N-acetylmuramic acid 6-phosphate etherase"/>
    <property type="match status" value="1"/>
</dbReference>
<dbReference type="InterPro" id="IPR001347">
    <property type="entry name" value="SIS_dom"/>
</dbReference>
<dbReference type="GO" id="GO:0046348">
    <property type="term" value="P:amino sugar catabolic process"/>
    <property type="evidence" value="ECO:0007669"/>
    <property type="project" value="InterPro"/>
</dbReference>
<reference evidence="5" key="1">
    <citation type="submission" date="2021-04" db="EMBL/GenBank/DDBJ databases">
        <authorList>
            <person name="Rodrigo-Torres L."/>
            <person name="Arahal R. D."/>
            <person name="Lucena T."/>
        </authorList>
    </citation>
    <scope>NUCLEOTIDE SEQUENCE</scope>
    <source>
        <strain evidence="5">CECT 9275</strain>
    </source>
</reference>
<evidence type="ECO:0000256" key="1">
    <source>
        <dbReference type="ARBA" id="ARBA00023239"/>
    </source>
</evidence>
<dbReference type="EC" id="4.2.1.126" evidence="3"/>
<name>A0A916JIX8_9BACT</name>
<dbReference type="EMBL" id="CAJRAF010000002">
    <property type="protein sequence ID" value="CAG5011744.1"/>
    <property type="molecule type" value="Genomic_DNA"/>
</dbReference>
<comment type="pathway">
    <text evidence="3">Amino-sugar metabolism; N-acetylmuramate degradation.</text>
</comment>
<dbReference type="FunFam" id="3.40.50.10490:FF:000014">
    <property type="entry name" value="N-acetylmuramic acid 6-phosphate etherase"/>
    <property type="match status" value="1"/>
</dbReference>
<dbReference type="GO" id="GO:0016803">
    <property type="term" value="F:ether hydrolase activity"/>
    <property type="evidence" value="ECO:0007669"/>
    <property type="project" value="TreeGrafter"/>
</dbReference>
<feature type="active site" evidence="3">
    <location>
        <position position="109"/>
    </location>
</feature>